<evidence type="ECO:0000313" key="3">
    <source>
        <dbReference type="EMBL" id="EIM17034.1"/>
    </source>
</evidence>
<evidence type="ECO:0000256" key="1">
    <source>
        <dbReference type="SAM" id="MobiDB-lite"/>
    </source>
</evidence>
<reference evidence="3 4" key="1">
    <citation type="journal article" date="2012" name="PLoS Genet.">
        <title>Comparative Genomics of Plant-Associated Pseudomonas spp.: Insights into Diversity and Inheritance of Traits Involved in Multitrophic Interactions.</title>
        <authorList>
            <person name="Loper J.E."/>
            <person name="Hassan K.A."/>
            <person name="Mavrodi D.V."/>
            <person name="Davis E.W.II."/>
            <person name="Lim C.K."/>
            <person name="Shaffer B.T."/>
            <person name="Elbourne L.D."/>
            <person name="Stockwell V.O."/>
            <person name="Hartney S.L."/>
            <person name="Breakwell K."/>
            <person name="Henkels M.D."/>
            <person name="Tetu S.G."/>
            <person name="Rangel L.I."/>
            <person name="Kidarsa T.A."/>
            <person name="Wilson N.L."/>
            <person name="van de Mortel J.E."/>
            <person name="Song C."/>
            <person name="Blumhagen R."/>
            <person name="Radune D."/>
            <person name="Hostetler J.B."/>
            <person name="Brinkac L.M."/>
            <person name="Durkin A.S."/>
            <person name="Kluepfel D.A."/>
            <person name="Wechter W.P."/>
            <person name="Anderson A.J."/>
            <person name="Kim Y.C."/>
            <person name="Pierson L.S.III."/>
            <person name="Pierson E.A."/>
            <person name="Lindow S.E."/>
            <person name="Kobayashi D.Y."/>
            <person name="Raaijmakers J.M."/>
            <person name="Weller D.M."/>
            <person name="Thomashow L.S."/>
            <person name="Allen A.E."/>
            <person name="Paulsen I.T."/>
        </authorList>
    </citation>
    <scope>NUCLEOTIDE SEQUENCE [LARGE SCALE GENOMIC DNA]</scope>
    <source>
        <strain evidence="3 4">O6</strain>
    </source>
</reference>
<evidence type="ECO:0000313" key="4">
    <source>
        <dbReference type="Proteomes" id="UP000003790"/>
    </source>
</evidence>
<dbReference type="SUPFAM" id="SSF56601">
    <property type="entry name" value="beta-lactamase/transpeptidase-like"/>
    <property type="match status" value="1"/>
</dbReference>
<dbReference type="Pfam" id="PF00144">
    <property type="entry name" value="Beta-lactamase"/>
    <property type="match status" value="1"/>
</dbReference>
<evidence type="ECO:0000259" key="2">
    <source>
        <dbReference type="Pfam" id="PF00144"/>
    </source>
</evidence>
<gene>
    <name evidence="3" type="ORF">PchlO6_6049</name>
</gene>
<dbReference type="InterPro" id="IPR050491">
    <property type="entry name" value="AmpC-like"/>
</dbReference>
<dbReference type="AlphaFoldDB" id="A0AB33WVB0"/>
<organism evidence="3 4">
    <name type="scientific">Pseudomonas chlororaphis O6</name>
    <dbReference type="NCBI Taxonomy" id="1037915"/>
    <lineage>
        <taxon>Bacteria</taxon>
        <taxon>Pseudomonadati</taxon>
        <taxon>Pseudomonadota</taxon>
        <taxon>Gammaproteobacteria</taxon>
        <taxon>Pseudomonadales</taxon>
        <taxon>Pseudomonadaceae</taxon>
        <taxon>Pseudomonas</taxon>
    </lineage>
</organism>
<feature type="compositionally biased region" description="Basic residues" evidence="1">
    <location>
        <begin position="79"/>
        <end position="89"/>
    </location>
</feature>
<protein>
    <recommendedName>
        <fullName evidence="2">Beta-lactamase-related domain-containing protein</fullName>
    </recommendedName>
</protein>
<proteinExistence type="predicted"/>
<dbReference type="InterPro" id="IPR012338">
    <property type="entry name" value="Beta-lactam/transpept-like"/>
</dbReference>
<dbReference type="Gene3D" id="3.40.710.10">
    <property type="entry name" value="DD-peptidase/beta-lactamase superfamily"/>
    <property type="match status" value="1"/>
</dbReference>
<dbReference type="PANTHER" id="PTHR46825">
    <property type="entry name" value="D-ALANYL-D-ALANINE-CARBOXYPEPTIDASE/ENDOPEPTIDASE AMPH"/>
    <property type="match status" value="1"/>
</dbReference>
<accession>A0AB33WVB0</accession>
<feature type="region of interest" description="Disordered" evidence="1">
    <location>
        <begin position="65"/>
        <end position="89"/>
    </location>
</feature>
<dbReference type="Proteomes" id="UP000003790">
    <property type="component" value="Chromosome"/>
</dbReference>
<dbReference type="PANTHER" id="PTHR46825:SF8">
    <property type="entry name" value="BETA-LACTAMASE-RELATED"/>
    <property type="match status" value="1"/>
</dbReference>
<name>A0AB33WVB0_9PSED</name>
<comment type="caution">
    <text evidence="3">The sequence shown here is derived from an EMBL/GenBank/DDBJ whole genome shotgun (WGS) entry which is preliminary data.</text>
</comment>
<dbReference type="InterPro" id="IPR001466">
    <property type="entry name" value="Beta-lactam-related"/>
</dbReference>
<dbReference type="EMBL" id="AHOT01000009">
    <property type="protein sequence ID" value="EIM17034.1"/>
    <property type="molecule type" value="Genomic_DNA"/>
</dbReference>
<feature type="domain" description="Beta-lactamase-related" evidence="2">
    <location>
        <begin position="2"/>
        <end position="75"/>
    </location>
</feature>
<sequence length="89" mass="9583">MVTDDTIFEIGSVTKTVTATLAFYVQESGALSLSDHASQYLPSLRGSSFDSISLLDLGTYTPGGLPLGESPAANEVKRNCMRRKRESKP</sequence>